<proteinExistence type="predicted"/>
<comment type="caution">
    <text evidence="2">The sequence shown here is derived from an EMBL/GenBank/DDBJ whole genome shotgun (WGS) entry which is preliminary data.</text>
</comment>
<sequence>MLRYNRQEPLRYTFAKPIEGDFTIIINDHNDPEDQTQHKTGSGRLEVIDLSPGGMRFATELDLPLNEKDFLIEVSFRFVEEDVKMVGNLVWKKEKVKRFEYGLDALEDDNKDNQIMSFLKKIHGG</sequence>
<evidence type="ECO:0000313" key="2">
    <source>
        <dbReference type="EMBL" id="GGM29853.1"/>
    </source>
</evidence>
<dbReference type="AlphaFoldDB" id="A0A917TN64"/>
<keyword evidence="3" id="KW-1185">Reference proteome</keyword>
<protein>
    <recommendedName>
        <fullName evidence="1">PilZ domain-containing protein</fullName>
    </recommendedName>
</protein>
<dbReference type="Proteomes" id="UP000618460">
    <property type="component" value="Unassembled WGS sequence"/>
</dbReference>
<dbReference type="OrthoDB" id="2354159at2"/>
<accession>A0A917TN64</accession>
<dbReference type="GO" id="GO:0035438">
    <property type="term" value="F:cyclic-di-GMP binding"/>
    <property type="evidence" value="ECO:0007669"/>
    <property type="project" value="InterPro"/>
</dbReference>
<dbReference type="EMBL" id="BMLG01000006">
    <property type="protein sequence ID" value="GGM29853.1"/>
    <property type="molecule type" value="Genomic_DNA"/>
</dbReference>
<dbReference type="RefSeq" id="WP_117154240.1">
    <property type="nucleotide sequence ID" value="NZ_BMLG01000006.1"/>
</dbReference>
<name>A0A917TN64_9BACI</name>
<organism evidence="2 3">
    <name type="scientific">Paraliobacillus quinghaiensis</name>
    <dbReference type="NCBI Taxonomy" id="470815"/>
    <lineage>
        <taxon>Bacteria</taxon>
        <taxon>Bacillati</taxon>
        <taxon>Bacillota</taxon>
        <taxon>Bacilli</taxon>
        <taxon>Bacillales</taxon>
        <taxon>Bacillaceae</taxon>
        <taxon>Paraliobacillus</taxon>
    </lineage>
</organism>
<dbReference type="InterPro" id="IPR009875">
    <property type="entry name" value="PilZ_domain"/>
</dbReference>
<gene>
    <name evidence="2" type="ORF">GCM10011351_14970</name>
</gene>
<reference evidence="2" key="1">
    <citation type="journal article" date="2014" name="Int. J. Syst. Evol. Microbiol.">
        <title>Complete genome sequence of Corynebacterium casei LMG S-19264T (=DSM 44701T), isolated from a smear-ripened cheese.</title>
        <authorList>
            <consortium name="US DOE Joint Genome Institute (JGI-PGF)"/>
            <person name="Walter F."/>
            <person name="Albersmeier A."/>
            <person name="Kalinowski J."/>
            <person name="Ruckert C."/>
        </authorList>
    </citation>
    <scope>NUCLEOTIDE SEQUENCE</scope>
    <source>
        <strain evidence="2">CGMCC 1.6333</strain>
    </source>
</reference>
<evidence type="ECO:0000313" key="3">
    <source>
        <dbReference type="Proteomes" id="UP000618460"/>
    </source>
</evidence>
<evidence type="ECO:0000259" key="1">
    <source>
        <dbReference type="Pfam" id="PF07238"/>
    </source>
</evidence>
<dbReference type="Pfam" id="PF07238">
    <property type="entry name" value="PilZ"/>
    <property type="match status" value="1"/>
</dbReference>
<feature type="domain" description="PilZ" evidence="1">
    <location>
        <begin position="44"/>
        <end position="114"/>
    </location>
</feature>
<reference evidence="2" key="2">
    <citation type="submission" date="2020-09" db="EMBL/GenBank/DDBJ databases">
        <authorList>
            <person name="Sun Q."/>
            <person name="Zhou Y."/>
        </authorList>
    </citation>
    <scope>NUCLEOTIDE SEQUENCE</scope>
    <source>
        <strain evidence="2">CGMCC 1.6333</strain>
    </source>
</reference>